<evidence type="ECO:0000313" key="2">
    <source>
        <dbReference type="Proteomes" id="UP000585681"/>
    </source>
</evidence>
<accession>A0A840CHA7</accession>
<sequence length="55" mass="5947">MANRNCKRASRARISGPLVGVPGRSALGIGWKSRPGFKGATWAIRETDRRVKPGV</sequence>
<proteinExistence type="predicted"/>
<evidence type="ECO:0000313" key="1">
    <source>
        <dbReference type="EMBL" id="MBB4022868.1"/>
    </source>
</evidence>
<keyword evidence="2" id="KW-1185">Reference proteome</keyword>
<dbReference type="AlphaFoldDB" id="A0A840CHA7"/>
<dbReference type="Proteomes" id="UP000585681">
    <property type="component" value="Unassembled WGS sequence"/>
</dbReference>
<organism evidence="1 2">
    <name type="scientific">Actibacterium naphthalenivorans</name>
    <dbReference type="NCBI Taxonomy" id="1614693"/>
    <lineage>
        <taxon>Bacteria</taxon>
        <taxon>Pseudomonadati</taxon>
        <taxon>Pseudomonadota</taxon>
        <taxon>Alphaproteobacteria</taxon>
        <taxon>Rhodobacterales</taxon>
        <taxon>Roseobacteraceae</taxon>
        <taxon>Actibacterium</taxon>
    </lineage>
</organism>
<reference evidence="1" key="1">
    <citation type="submission" date="2020-08" db="EMBL/GenBank/DDBJ databases">
        <title>Genomic Encyclopedia of Type Strains, Phase IV (KMG-IV): sequencing the most valuable type-strain genomes for metagenomic binning, comparative biology and taxonomic classification.</title>
        <authorList>
            <person name="Goeker M."/>
        </authorList>
    </citation>
    <scope>NUCLEOTIDE SEQUENCE [LARGE SCALE GENOMIC DNA]</scope>
    <source>
        <strain evidence="1">DSM 105040</strain>
    </source>
</reference>
<dbReference type="EMBL" id="JACIEQ010000003">
    <property type="protein sequence ID" value="MBB4022868.1"/>
    <property type="molecule type" value="Genomic_DNA"/>
</dbReference>
<gene>
    <name evidence="1" type="ORF">GGR17_002687</name>
</gene>
<name>A0A840CHA7_9RHOB</name>
<comment type="caution">
    <text evidence="1">The sequence shown here is derived from an EMBL/GenBank/DDBJ whole genome shotgun (WGS) entry which is preliminary data.</text>
</comment>
<protein>
    <submittedName>
        <fullName evidence="1">Uncharacterized protein</fullName>
    </submittedName>
</protein>